<dbReference type="GO" id="GO:0006083">
    <property type="term" value="P:acetate metabolic process"/>
    <property type="evidence" value="ECO:0007669"/>
    <property type="project" value="InterPro"/>
</dbReference>
<protein>
    <submittedName>
        <fullName evidence="5">4-hydroxybutyrate CoA-transferase</fullName>
    </submittedName>
</protein>
<accession>A0AAU9EP63</accession>
<dbReference type="Proteomes" id="UP001366166">
    <property type="component" value="Chromosome"/>
</dbReference>
<dbReference type="InterPro" id="IPR026888">
    <property type="entry name" value="AcetylCoA_hyd_C"/>
</dbReference>
<evidence type="ECO:0000259" key="3">
    <source>
        <dbReference type="Pfam" id="PF02550"/>
    </source>
</evidence>
<dbReference type="InterPro" id="IPR037171">
    <property type="entry name" value="NagB/RpiA_transferase-like"/>
</dbReference>
<feature type="domain" description="Acetyl-CoA hydrolase/transferase N-terminal" evidence="3">
    <location>
        <begin position="12"/>
        <end position="181"/>
    </location>
</feature>
<gene>
    <name evidence="5" type="ORF">FAK_20300</name>
</gene>
<keyword evidence="2" id="KW-0808">Transferase</keyword>
<keyword evidence="6" id="KW-1185">Reference proteome</keyword>
<dbReference type="PANTHER" id="PTHR21432:SF20">
    <property type="entry name" value="ACETYL-COA HYDROLASE"/>
    <property type="match status" value="1"/>
</dbReference>
<dbReference type="RefSeq" id="WP_338606635.1">
    <property type="nucleotide sequence ID" value="NZ_AP028679.1"/>
</dbReference>
<evidence type="ECO:0000259" key="4">
    <source>
        <dbReference type="Pfam" id="PF13336"/>
    </source>
</evidence>
<comment type="similarity">
    <text evidence="1">Belongs to the acetyl-CoA hydrolase/transferase family.</text>
</comment>
<evidence type="ECO:0000313" key="5">
    <source>
        <dbReference type="EMBL" id="BEQ14964.1"/>
    </source>
</evidence>
<sequence length="462" mass="50816">MDWQEVYRDKLVDADEAVSRISSGDRVVVGHACGSPETLLRAMVDNKERYHNVELVHMVSMGKADYCEIENSPHFFHNSLFVGGTTRQAVGGGWGVFTPCHFSQIPNLFTQGILPVDVTLCMLSPPDEHGYCSFGVSVDYTKPAAESSRLVIAEISHHMPRTLGDSFIHIKDIDCIVATDAELISLPQAKITPTDEAIGGNCADLIRDGDCLQLGIGAVPDSILGFLRDKKDLGIHTEMFSDGVVDLVNSGNVTCARKNLHKNKMVATFFMGTEKLYKFLHNNPMVAMFSVDYTNDPRVVAQNDNMVSVNSALQVDFAGQVVSDSIGFRQYSGPGGQADFVRGASWSRGGRSILAFHSTAARGAISRIVPAIDQGASVTTLRTDVHYIVTEYGVADLRGKSVSERAKSLIGIAHPDFRSDLRREFENIYLKDNPLLRPMSEERRKAFWPHEMDGAYLQQLLG</sequence>
<dbReference type="InterPro" id="IPR046433">
    <property type="entry name" value="ActCoA_hydro"/>
</dbReference>
<organism evidence="5 6">
    <name type="scientific">Desulfoferula mesophila</name>
    <dbReference type="NCBI Taxonomy" id="3058419"/>
    <lineage>
        <taxon>Bacteria</taxon>
        <taxon>Pseudomonadati</taxon>
        <taxon>Thermodesulfobacteriota</taxon>
        <taxon>Desulfarculia</taxon>
        <taxon>Desulfarculales</taxon>
        <taxon>Desulfarculaceae</taxon>
        <taxon>Desulfoferula</taxon>
    </lineage>
</organism>
<evidence type="ECO:0000256" key="2">
    <source>
        <dbReference type="ARBA" id="ARBA00022679"/>
    </source>
</evidence>
<reference evidence="6" key="1">
    <citation type="journal article" date="2023" name="Arch. Microbiol.">
        <title>Desulfoferula mesophilus gen. nov. sp. nov., a mesophilic sulfate-reducing bacterium isolated from a brackish lake sediment.</title>
        <authorList>
            <person name="Watanabe T."/>
            <person name="Yabe T."/>
            <person name="Tsuji J.M."/>
            <person name="Fukui M."/>
        </authorList>
    </citation>
    <scope>NUCLEOTIDE SEQUENCE [LARGE SCALE GENOMIC DNA]</scope>
    <source>
        <strain evidence="6">12FAK</strain>
    </source>
</reference>
<proteinExistence type="inferred from homology"/>
<name>A0AAU9EP63_9BACT</name>
<dbReference type="InterPro" id="IPR003702">
    <property type="entry name" value="ActCoA_hydro_N"/>
</dbReference>
<dbReference type="PANTHER" id="PTHR21432">
    <property type="entry name" value="ACETYL-COA HYDROLASE-RELATED"/>
    <property type="match status" value="1"/>
</dbReference>
<dbReference type="Pfam" id="PF13336">
    <property type="entry name" value="AcetylCoA_hyd_C"/>
    <property type="match status" value="1"/>
</dbReference>
<dbReference type="EMBL" id="AP028679">
    <property type="protein sequence ID" value="BEQ14964.1"/>
    <property type="molecule type" value="Genomic_DNA"/>
</dbReference>
<dbReference type="Pfam" id="PF02550">
    <property type="entry name" value="AcetylCoA_hydro"/>
    <property type="match status" value="1"/>
</dbReference>
<dbReference type="KEGG" id="dmp:FAK_20300"/>
<dbReference type="GO" id="GO:0008775">
    <property type="term" value="F:acetate CoA-transferase activity"/>
    <property type="evidence" value="ECO:0007669"/>
    <property type="project" value="InterPro"/>
</dbReference>
<dbReference type="Gene3D" id="3.30.750.70">
    <property type="entry name" value="4-hydroxybutyrate coenzyme like domains"/>
    <property type="match status" value="1"/>
</dbReference>
<dbReference type="InterPro" id="IPR038460">
    <property type="entry name" value="AcetylCoA_hyd_C_sf"/>
</dbReference>
<evidence type="ECO:0000256" key="1">
    <source>
        <dbReference type="ARBA" id="ARBA00009632"/>
    </source>
</evidence>
<evidence type="ECO:0000313" key="6">
    <source>
        <dbReference type="Proteomes" id="UP001366166"/>
    </source>
</evidence>
<dbReference type="Gene3D" id="3.40.1080.10">
    <property type="entry name" value="Glutaconate Coenzyme A-transferase"/>
    <property type="match status" value="1"/>
</dbReference>
<dbReference type="SUPFAM" id="SSF100950">
    <property type="entry name" value="NagB/RpiA/CoA transferase-like"/>
    <property type="match status" value="2"/>
</dbReference>
<feature type="domain" description="Acetyl-CoA hydrolase/transferase C-terminal" evidence="4">
    <location>
        <begin position="272"/>
        <end position="424"/>
    </location>
</feature>
<dbReference type="Gene3D" id="3.40.1080.20">
    <property type="entry name" value="Acetyl-CoA hydrolase/transferase C-terminal domain"/>
    <property type="match status" value="1"/>
</dbReference>
<dbReference type="AlphaFoldDB" id="A0AAU9EP63"/>